<keyword evidence="1" id="KW-0808">Transferase</keyword>
<dbReference type="Pfam" id="PF13469">
    <property type="entry name" value="Sulfotransfer_3"/>
    <property type="match status" value="1"/>
</dbReference>
<feature type="region of interest" description="Disordered" evidence="2">
    <location>
        <begin position="1"/>
        <end position="26"/>
    </location>
</feature>
<dbReference type="GO" id="GO:0005794">
    <property type="term" value="C:Golgi apparatus"/>
    <property type="evidence" value="ECO:0007669"/>
    <property type="project" value="TreeGrafter"/>
</dbReference>
<dbReference type="Gene3D" id="3.40.50.300">
    <property type="entry name" value="P-loop containing nucleotide triphosphate hydrolases"/>
    <property type="match status" value="1"/>
</dbReference>
<dbReference type="InterPro" id="IPR027417">
    <property type="entry name" value="P-loop_NTPase"/>
</dbReference>
<dbReference type="PANTHER" id="PTHR12788">
    <property type="entry name" value="PROTEIN-TYROSINE SULFOTRANSFERASE 2"/>
    <property type="match status" value="1"/>
</dbReference>
<dbReference type="PANTHER" id="PTHR12788:SF10">
    <property type="entry name" value="PROTEIN-TYROSINE SULFOTRANSFERASE"/>
    <property type="match status" value="1"/>
</dbReference>
<evidence type="ECO:0000256" key="1">
    <source>
        <dbReference type="ARBA" id="ARBA00022679"/>
    </source>
</evidence>
<dbReference type="InterPro" id="IPR026634">
    <property type="entry name" value="TPST-like"/>
</dbReference>
<dbReference type="AlphaFoldDB" id="A0A0F9SII3"/>
<sequence>MARRRKSSGGRRRRSASAKSPAGSDTELFQQALKSHRNGNHARAEALCQRILKRQPNHADSLHLLGIIAGLNGRDEEAAALIAQAVERDEANPACHSNLAVILKDLGLFYGQYERLMAHWRNVLPLDILEVPYEDLVDDQEGLSRKIVDFCGLPWDQRCLEFHRNTRQVKTSSAVQVRKPIYKTSVARWRNFQRHLGPFVGQLSADAD</sequence>
<evidence type="ECO:0000256" key="2">
    <source>
        <dbReference type="SAM" id="MobiDB-lite"/>
    </source>
</evidence>
<name>A0A0F9SII3_9ZZZZ</name>
<dbReference type="Pfam" id="PF14559">
    <property type="entry name" value="TPR_19"/>
    <property type="match status" value="1"/>
</dbReference>
<dbReference type="EMBL" id="LAZR01000489">
    <property type="protein sequence ID" value="KKN66834.1"/>
    <property type="molecule type" value="Genomic_DNA"/>
</dbReference>
<dbReference type="SUPFAM" id="SSF48452">
    <property type="entry name" value="TPR-like"/>
    <property type="match status" value="1"/>
</dbReference>
<dbReference type="InterPro" id="IPR011990">
    <property type="entry name" value="TPR-like_helical_dom_sf"/>
</dbReference>
<dbReference type="SUPFAM" id="SSF52540">
    <property type="entry name" value="P-loop containing nucleoside triphosphate hydrolases"/>
    <property type="match status" value="1"/>
</dbReference>
<feature type="compositionally biased region" description="Basic residues" evidence="2">
    <location>
        <begin position="1"/>
        <end position="16"/>
    </location>
</feature>
<proteinExistence type="predicted"/>
<gene>
    <name evidence="3" type="ORF">LCGC14_0467740</name>
</gene>
<organism evidence="3">
    <name type="scientific">marine sediment metagenome</name>
    <dbReference type="NCBI Taxonomy" id="412755"/>
    <lineage>
        <taxon>unclassified sequences</taxon>
        <taxon>metagenomes</taxon>
        <taxon>ecological metagenomes</taxon>
    </lineage>
</organism>
<reference evidence="3" key="1">
    <citation type="journal article" date="2015" name="Nature">
        <title>Complex archaea that bridge the gap between prokaryotes and eukaryotes.</title>
        <authorList>
            <person name="Spang A."/>
            <person name="Saw J.H."/>
            <person name="Jorgensen S.L."/>
            <person name="Zaremba-Niedzwiedzka K."/>
            <person name="Martijn J."/>
            <person name="Lind A.E."/>
            <person name="van Eijk R."/>
            <person name="Schleper C."/>
            <person name="Guy L."/>
            <person name="Ettema T.J."/>
        </authorList>
    </citation>
    <scope>NUCLEOTIDE SEQUENCE</scope>
</reference>
<comment type="caution">
    <text evidence="3">The sequence shown here is derived from an EMBL/GenBank/DDBJ whole genome shotgun (WGS) entry which is preliminary data.</text>
</comment>
<accession>A0A0F9SII3</accession>
<evidence type="ECO:0000313" key="3">
    <source>
        <dbReference type="EMBL" id="KKN66834.1"/>
    </source>
</evidence>
<protein>
    <submittedName>
        <fullName evidence="3">Uncharacterized protein</fullName>
    </submittedName>
</protein>
<dbReference type="GO" id="GO:0008476">
    <property type="term" value="F:protein-tyrosine sulfotransferase activity"/>
    <property type="evidence" value="ECO:0007669"/>
    <property type="project" value="InterPro"/>
</dbReference>
<dbReference type="Gene3D" id="1.25.40.10">
    <property type="entry name" value="Tetratricopeptide repeat domain"/>
    <property type="match status" value="1"/>
</dbReference>